<feature type="transmembrane region" description="Helical" evidence="6">
    <location>
        <begin position="246"/>
        <end position="268"/>
    </location>
</feature>
<dbReference type="Pfam" id="PF03706">
    <property type="entry name" value="LPG_synthase_TM"/>
    <property type="match status" value="1"/>
</dbReference>
<dbReference type="PANTHER" id="PTHR39087">
    <property type="entry name" value="UPF0104 MEMBRANE PROTEIN MJ1595"/>
    <property type="match status" value="1"/>
</dbReference>
<name>A0A2M8PIG7_9CHLR</name>
<evidence type="ECO:0000256" key="2">
    <source>
        <dbReference type="ARBA" id="ARBA00022475"/>
    </source>
</evidence>
<evidence type="ECO:0000256" key="6">
    <source>
        <dbReference type="SAM" id="Phobius"/>
    </source>
</evidence>
<evidence type="ECO:0000313" key="7">
    <source>
        <dbReference type="EMBL" id="PJF37329.1"/>
    </source>
</evidence>
<feature type="transmembrane region" description="Helical" evidence="6">
    <location>
        <begin position="39"/>
        <end position="58"/>
    </location>
</feature>
<keyword evidence="3 6" id="KW-0812">Transmembrane</keyword>
<keyword evidence="2" id="KW-1003">Cell membrane</keyword>
<evidence type="ECO:0000313" key="8">
    <source>
        <dbReference type="Proteomes" id="UP000229681"/>
    </source>
</evidence>
<feature type="transmembrane region" description="Helical" evidence="6">
    <location>
        <begin position="288"/>
        <end position="313"/>
    </location>
</feature>
<organism evidence="7 8">
    <name type="scientific">Candidatus Thermofonsia Clade 1 bacterium</name>
    <dbReference type="NCBI Taxonomy" id="2364210"/>
    <lineage>
        <taxon>Bacteria</taxon>
        <taxon>Bacillati</taxon>
        <taxon>Chloroflexota</taxon>
        <taxon>Candidatus Thermofontia</taxon>
        <taxon>Candidatus Thermofonsia Clade 1</taxon>
    </lineage>
</organism>
<evidence type="ECO:0000256" key="3">
    <source>
        <dbReference type="ARBA" id="ARBA00022692"/>
    </source>
</evidence>
<protein>
    <submittedName>
        <fullName evidence="7">TIGR00374 family protein</fullName>
    </submittedName>
</protein>
<dbReference type="GO" id="GO:0005886">
    <property type="term" value="C:plasma membrane"/>
    <property type="evidence" value="ECO:0007669"/>
    <property type="project" value="UniProtKB-SubCell"/>
</dbReference>
<gene>
    <name evidence="7" type="ORF">CUN49_00805</name>
</gene>
<feature type="transmembrane region" description="Helical" evidence="6">
    <location>
        <begin position="70"/>
        <end position="89"/>
    </location>
</feature>
<comment type="subcellular location">
    <subcellularLocation>
        <location evidence="1">Cell membrane</location>
        <topology evidence="1">Multi-pass membrane protein</topology>
    </subcellularLocation>
</comment>
<keyword evidence="4 6" id="KW-1133">Transmembrane helix</keyword>
<comment type="caution">
    <text evidence="7">The sequence shown here is derived from an EMBL/GenBank/DDBJ whole genome shotgun (WGS) entry which is preliminary data.</text>
</comment>
<dbReference type="InterPro" id="IPR022791">
    <property type="entry name" value="L-PG_synthase/AglD"/>
</dbReference>
<dbReference type="NCBIfam" id="TIGR00374">
    <property type="entry name" value="flippase-like domain"/>
    <property type="match status" value="1"/>
</dbReference>
<feature type="transmembrane region" description="Helical" evidence="6">
    <location>
        <begin position="109"/>
        <end position="136"/>
    </location>
</feature>
<sequence>MRRWIVLALGIAVSAVFLYFGLQGVQLEEVARRIVGADLLWLLPSVAIYFLAVWGRTWRWHYLLRPMKRVSLRALFPIVVIGYMGNNVYPFRAGEVIRAYVLKRNAQVSLTGSLATIVVERIFDGLVMLIFVFAALPFAPIEADWLRTVVIFGTLFFFGALTIFLALAARPAYTQRLAHGAISRVLPAKAHAPLLGLIDHFLDGLKSLRSPRDLLMTLITSVFIWLTETTKYWFVMHAFNFQVSFFVLMIMTAVVNLATTLPAAPGYIGTFHTPGILVLETFRVNSEVAASYTIVLHAALWLPITLLGFFYLIREGLSWRSFEEAAKAAEAAKRGAESVEAVDAGEVRV</sequence>
<evidence type="ECO:0000256" key="1">
    <source>
        <dbReference type="ARBA" id="ARBA00004651"/>
    </source>
</evidence>
<evidence type="ECO:0000256" key="5">
    <source>
        <dbReference type="ARBA" id="ARBA00023136"/>
    </source>
</evidence>
<evidence type="ECO:0000256" key="4">
    <source>
        <dbReference type="ARBA" id="ARBA00022989"/>
    </source>
</evidence>
<reference evidence="7 8" key="1">
    <citation type="submission" date="2017-11" db="EMBL/GenBank/DDBJ databases">
        <title>Evolution of Phototrophy in the Chloroflexi Phylum Driven by Horizontal Gene Transfer.</title>
        <authorList>
            <person name="Ward L.M."/>
            <person name="Hemp J."/>
            <person name="Shih P.M."/>
            <person name="Mcglynn S.E."/>
            <person name="Fischer W."/>
        </authorList>
    </citation>
    <scope>NUCLEOTIDE SEQUENCE [LARGE SCALE GENOMIC DNA]</scope>
    <source>
        <strain evidence="7">JP3_13</strain>
    </source>
</reference>
<feature type="transmembrane region" description="Helical" evidence="6">
    <location>
        <begin position="214"/>
        <end position="234"/>
    </location>
</feature>
<feature type="transmembrane region" description="Helical" evidence="6">
    <location>
        <begin position="148"/>
        <end position="169"/>
    </location>
</feature>
<keyword evidence="5 6" id="KW-0472">Membrane</keyword>
<dbReference type="Proteomes" id="UP000229681">
    <property type="component" value="Unassembled WGS sequence"/>
</dbReference>
<proteinExistence type="predicted"/>
<dbReference type="EMBL" id="PGTM01000005">
    <property type="protein sequence ID" value="PJF37329.1"/>
    <property type="molecule type" value="Genomic_DNA"/>
</dbReference>
<accession>A0A2M8PIG7</accession>
<dbReference type="PANTHER" id="PTHR39087:SF2">
    <property type="entry name" value="UPF0104 MEMBRANE PROTEIN MJ1595"/>
    <property type="match status" value="1"/>
</dbReference>
<dbReference type="AlphaFoldDB" id="A0A2M8PIG7"/>